<feature type="domain" description="Integrase p58-like C-terminal" evidence="10">
    <location>
        <begin position="1223"/>
        <end position="1255"/>
    </location>
</feature>
<dbReference type="Gene3D" id="3.30.420.10">
    <property type="entry name" value="Ribonuclease H-like superfamily/Ribonuclease H"/>
    <property type="match status" value="1"/>
</dbReference>
<evidence type="ECO:0000256" key="1">
    <source>
        <dbReference type="ARBA" id="ARBA00022679"/>
    </source>
</evidence>
<gene>
    <name evidence="11" type="ORF">MCOR_7856</name>
</gene>
<dbReference type="SUPFAM" id="SSF56672">
    <property type="entry name" value="DNA/RNA polymerases"/>
    <property type="match status" value="1"/>
</dbReference>
<evidence type="ECO:0000256" key="7">
    <source>
        <dbReference type="SAM" id="MobiDB-lite"/>
    </source>
</evidence>
<evidence type="ECO:0000259" key="9">
    <source>
        <dbReference type="Pfam" id="PF17921"/>
    </source>
</evidence>
<evidence type="ECO:0008006" key="13">
    <source>
        <dbReference type="Google" id="ProtNLM"/>
    </source>
</evidence>
<keyword evidence="2" id="KW-0548">Nucleotidyltransferase</keyword>
<evidence type="ECO:0000259" key="8">
    <source>
        <dbReference type="Pfam" id="PF17919"/>
    </source>
</evidence>
<keyword evidence="4" id="KW-0378">Hydrolase</keyword>
<dbReference type="Pfam" id="PF22938">
    <property type="entry name" value="Integrase_p58_C"/>
    <property type="match status" value="1"/>
</dbReference>
<evidence type="ECO:0000256" key="3">
    <source>
        <dbReference type="ARBA" id="ARBA00022722"/>
    </source>
</evidence>
<protein>
    <recommendedName>
        <fullName evidence="13">Integrase catalytic domain-containing protein</fullName>
    </recommendedName>
</protein>
<feature type="compositionally biased region" description="Basic and acidic residues" evidence="7">
    <location>
        <begin position="89"/>
        <end position="113"/>
    </location>
</feature>
<sequence>MDKYNELGQQISLLEEELSDRMQTLMSQVPSANLHSTPKIPVKDLSDSGIIQTRHGDFLHNTQRASVGTDRNIPTPEVPRLYGPFTTIKTDDKGARPKEQTTHETQTTKKEAGTEAMPMPDVSPILREELRQNKQVRNTNSADKPSHGKTRREIKLANYDGTSEWSDFKSHFDACAVINNWDDQEKGLYLATALRGQAQGVFSDLPTEKRMDYTTLIKALQERFSPPNQTELYRVQLKERRQKASESLPELGQAIRRLVNKAYPNAPSEVKETLAREQFLDSLVDSEMRIRIKQSRPENLNQTICLAVELEAFYKAERKYDTGRGHLRATCTEPNESYDKMAKMMEDFSTKIESLQKDLDNFKSDMTRKDLIPICLDGKTRYSATIVEDLDILEMNVELLRSLTMETMVGETEQCGLYTTTVDTGGWKEEKLTWEQMLQTWKLVRTLTSQIQKKERPDLEPITQVIISANGTELSIAGKGMFCIEIGQDKFIVEALVADISIDGILGLDFMKKNNCKIDLQQETLQCKSNTYPMAFSGKIGCYRISAAEDISIPPGTETFSRGRINDYDTLTSKLQMGIIEPCEKFVKRDNALLAKTLVEAREHVPIRLLNVSNNVTTIRAGTIVGEISPVEDVITMTGNTSKEHKNPKLDNELQKLVNEASSHLTEKQRHQVTNCLQQYKSLFALSDNDLGCIAKCLHKLTEKGREYLWTEACQDAFQTLKSKLLEAPILSHPDFSRPFILDTDASQSAIGAVLSQEIDGKETVIAYGSRTLSKTERKYCVTRKELLAVVNFVKHFRHFLYGRTFVVRTDHSSLQWLMNFKNAEGQLARWLEVLSSYNMKIKHRPEINTEMLMHLAECHVNNVAFNKDWEKKLVRVNVVTQAPPIEANEAVICINDGSDENKTLLVLQQEDENISLVKTWVFNGKKPLFKEIGECNYAVKSLWSQYETLKVDNGLLCKEQSTGAKLRVIVPMKERRAVLQQCHDNKTSGHLGIRKTLGRLKDRFYWPGMRRDVVAYITGCETCVRRKGPQKRKRAPMQIQRSGFPMERIAIDILGELPKTANDNKYILVIADYYTKWTESFPMENMEASTVANIIVTEIICRFGLLPYVMMAYRTAVHETTGSTPNRMMMGREVATPVDIMYELPREVKSIPANKWVWELQERMEDAHQFVQNHVNREMLRQKQYHDKHLSWNTFNKNDKVFVFFPVRKLGQSPKFTSYWRGPFKVLKQYSDVTYLVNCGRKGRPQVIHVDRMRQCKDQRLLGEPLLGERLQGLEPSNQVSEMNDQAQVVGESASIDFDFENRYETIEQDEHINLPRLRRERKPPTWLNDYVQD</sequence>
<keyword evidence="1" id="KW-0808">Transferase</keyword>
<evidence type="ECO:0000256" key="2">
    <source>
        <dbReference type="ARBA" id="ARBA00022695"/>
    </source>
</evidence>
<keyword evidence="5" id="KW-0511">Multifunctional enzyme</keyword>
<dbReference type="Gene3D" id="3.30.70.270">
    <property type="match status" value="1"/>
</dbReference>
<proteinExistence type="predicted"/>
<dbReference type="InterPro" id="IPR012337">
    <property type="entry name" value="RNaseH-like_sf"/>
</dbReference>
<name>A0A6J8AHT5_MYTCO</name>
<reference evidence="11 12" key="1">
    <citation type="submission" date="2020-06" db="EMBL/GenBank/DDBJ databases">
        <authorList>
            <person name="Li R."/>
            <person name="Bekaert M."/>
        </authorList>
    </citation>
    <scope>NUCLEOTIDE SEQUENCE [LARGE SCALE GENOMIC DNA]</scope>
    <source>
        <strain evidence="12">wild</strain>
    </source>
</reference>
<dbReference type="FunFam" id="1.10.340.70:FF:000001">
    <property type="entry name" value="Retrovirus-related Pol polyprotein from transposon gypsy-like Protein"/>
    <property type="match status" value="1"/>
</dbReference>
<keyword evidence="4" id="KW-0255">Endonuclease</keyword>
<feature type="compositionally biased region" description="Polar residues" evidence="7">
    <location>
        <begin position="133"/>
        <end position="143"/>
    </location>
</feature>
<dbReference type="InterPro" id="IPR021109">
    <property type="entry name" value="Peptidase_aspartic_dom_sf"/>
</dbReference>
<dbReference type="InterPro" id="IPR041588">
    <property type="entry name" value="Integrase_H2C2"/>
</dbReference>
<dbReference type="GO" id="GO:0006259">
    <property type="term" value="P:DNA metabolic process"/>
    <property type="evidence" value="ECO:0007669"/>
    <property type="project" value="UniProtKB-ARBA"/>
</dbReference>
<evidence type="ECO:0000313" key="12">
    <source>
        <dbReference type="Proteomes" id="UP000507470"/>
    </source>
</evidence>
<feature type="domain" description="Reverse transcriptase/retrotransposon-derived protein RNase H-like" evidence="8">
    <location>
        <begin position="710"/>
        <end position="808"/>
    </location>
</feature>
<dbReference type="SUPFAM" id="SSF53098">
    <property type="entry name" value="Ribonuclease H-like"/>
    <property type="match status" value="1"/>
</dbReference>
<dbReference type="InterPro" id="IPR054465">
    <property type="entry name" value="Integrase_p58-like_C"/>
</dbReference>
<evidence type="ECO:0000256" key="4">
    <source>
        <dbReference type="ARBA" id="ARBA00022759"/>
    </source>
</evidence>
<dbReference type="InterPro" id="IPR041577">
    <property type="entry name" value="RT_RNaseH_2"/>
</dbReference>
<dbReference type="CDD" id="cd09274">
    <property type="entry name" value="RNase_HI_RT_Ty3"/>
    <property type="match status" value="1"/>
</dbReference>
<dbReference type="PANTHER" id="PTHR37984:SF5">
    <property type="entry name" value="PROTEIN NYNRIN-LIKE"/>
    <property type="match status" value="1"/>
</dbReference>
<dbReference type="Pfam" id="PF17919">
    <property type="entry name" value="RT_RNaseH_2"/>
    <property type="match status" value="1"/>
</dbReference>
<organism evidence="11 12">
    <name type="scientific">Mytilus coruscus</name>
    <name type="common">Sea mussel</name>
    <dbReference type="NCBI Taxonomy" id="42192"/>
    <lineage>
        <taxon>Eukaryota</taxon>
        <taxon>Metazoa</taxon>
        <taxon>Spiralia</taxon>
        <taxon>Lophotrochozoa</taxon>
        <taxon>Mollusca</taxon>
        <taxon>Bivalvia</taxon>
        <taxon>Autobranchia</taxon>
        <taxon>Pteriomorphia</taxon>
        <taxon>Mytilida</taxon>
        <taxon>Mytiloidea</taxon>
        <taxon>Mytilidae</taxon>
        <taxon>Mytilinae</taxon>
        <taxon>Mytilus</taxon>
    </lineage>
</organism>
<feature type="coiled-coil region" evidence="6">
    <location>
        <begin position="338"/>
        <end position="365"/>
    </location>
</feature>
<dbReference type="FunFam" id="3.10.20.370:FF:000001">
    <property type="entry name" value="Retrovirus-related Pol polyprotein from transposon 17.6-like protein"/>
    <property type="match status" value="1"/>
</dbReference>
<dbReference type="InterPro" id="IPR043128">
    <property type="entry name" value="Rev_trsase/Diguanyl_cyclase"/>
</dbReference>
<dbReference type="OrthoDB" id="1637540at2759"/>
<evidence type="ECO:0000256" key="6">
    <source>
        <dbReference type="SAM" id="Coils"/>
    </source>
</evidence>
<keyword evidence="12" id="KW-1185">Reference proteome</keyword>
<evidence type="ECO:0000259" key="10">
    <source>
        <dbReference type="Pfam" id="PF22938"/>
    </source>
</evidence>
<evidence type="ECO:0000313" key="11">
    <source>
        <dbReference type="EMBL" id="CAC5368249.1"/>
    </source>
</evidence>
<dbReference type="InterPro" id="IPR050951">
    <property type="entry name" value="Retrovirus_Pol_polyprotein"/>
</dbReference>
<keyword evidence="6" id="KW-0175">Coiled coil</keyword>
<feature type="domain" description="Integrase zinc-binding" evidence="9">
    <location>
        <begin position="971"/>
        <end position="1028"/>
    </location>
</feature>
<dbReference type="Gene3D" id="1.10.340.70">
    <property type="match status" value="1"/>
</dbReference>
<keyword evidence="3" id="KW-0540">Nuclease</keyword>
<feature type="region of interest" description="Disordered" evidence="7">
    <location>
        <begin position="67"/>
        <end position="152"/>
    </location>
</feature>
<evidence type="ECO:0000256" key="5">
    <source>
        <dbReference type="ARBA" id="ARBA00023268"/>
    </source>
</evidence>
<dbReference type="Proteomes" id="UP000507470">
    <property type="component" value="Unassembled WGS sequence"/>
</dbReference>
<dbReference type="InterPro" id="IPR036397">
    <property type="entry name" value="RNaseH_sf"/>
</dbReference>
<dbReference type="PANTHER" id="PTHR37984">
    <property type="entry name" value="PROTEIN CBG26694"/>
    <property type="match status" value="1"/>
</dbReference>
<dbReference type="Gene3D" id="2.40.70.10">
    <property type="entry name" value="Acid Proteases"/>
    <property type="match status" value="1"/>
</dbReference>
<accession>A0A6J8AHT5</accession>
<dbReference type="GO" id="GO:0003676">
    <property type="term" value="F:nucleic acid binding"/>
    <property type="evidence" value="ECO:0007669"/>
    <property type="project" value="InterPro"/>
</dbReference>
<dbReference type="InterPro" id="IPR043502">
    <property type="entry name" value="DNA/RNA_pol_sf"/>
</dbReference>
<dbReference type="Pfam" id="PF17921">
    <property type="entry name" value="Integrase_H2C2"/>
    <property type="match status" value="1"/>
</dbReference>
<dbReference type="EMBL" id="CACVKT020001464">
    <property type="protein sequence ID" value="CAC5368249.1"/>
    <property type="molecule type" value="Genomic_DNA"/>
</dbReference>
<dbReference type="Gene3D" id="3.10.20.370">
    <property type="match status" value="1"/>
</dbReference>